<evidence type="ECO:0000256" key="1">
    <source>
        <dbReference type="ARBA" id="ARBA00004141"/>
    </source>
</evidence>
<feature type="transmembrane region" description="Helical" evidence="6">
    <location>
        <begin position="56"/>
        <end position="75"/>
    </location>
</feature>
<evidence type="ECO:0000256" key="2">
    <source>
        <dbReference type="ARBA" id="ARBA00006208"/>
    </source>
</evidence>
<dbReference type="Proteomes" id="UP001153636">
    <property type="component" value="Chromosome 12"/>
</dbReference>
<dbReference type="Pfam" id="PF04241">
    <property type="entry name" value="DUF423"/>
    <property type="match status" value="1"/>
</dbReference>
<evidence type="ECO:0000256" key="3">
    <source>
        <dbReference type="ARBA" id="ARBA00022692"/>
    </source>
</evidence>
<proteinExistence type="inferred from homology"/>
<dbReference type="PANTHER" id="PTHR43461:SF1">
    <property type="entry name" value="TRANSMEMBRANE PROTEIN 256"/>
    <property type="match status" value="1"/>
</dbReference>
<reference evidence="7" key="1">
    <citation type="submission" date="2022-01" db="EMBL/GenBank/DDBJ databases">
        <authorList>
            <person name="King R."/>
        </authorList>
    </citation>
    <scope>NUCLEOTIDE SEQUENCE</scope>
</reference>
<feature type="transmembrane region" description="Helical" evidence="6">
    <location>
        <begin position="143"/>
        <end position="162"/>
    </location>
</feature>
<comment type="similarity">
    <text evidence="2">Belongs to the TMEM256 family.</text>
</comment>
<keyword evidence="5 6" id="KW-0472">Membrane</keyword>
<dbReference type="OrthoDB" id="269173at2759"/>
<evidence type="ECO:0000256" key="5">
    <source>
        <dbReference type="ARBA" id="ARBA00023136"/>
    </source>
</evidence>
<accession>A0A9P0CHF2</accession>
<evidence type="ECO:0000256" key="4">
    <source>
        <dbReference type="ARBA" id="ARBA00022989"/>
    </source>
</evidence>
<dbReference type="InterPro" id="IPR006696">
    <property type="entry name" value="DUF423"/>
</dbReference>
<name>A0A9P0CHF2_9CUCU</name>
<dbReference type="EMBL" id="OV651824">
    <property type="protein sequence ID" value="CAH1102299.1"/>
    <property type="molecule type" value="Genomic_DNA"/>
</dbReference>
<dbReference type="AlphaFoldDB" id="A0A9P0CHF2"/>
<protein>
    <recommendedName>
        <fullName evidence="9">Transmembrane protein 256 homolog</fullName>
    </recommendedName>
</protein>
<organism evidence="7 8">
    <name type="scientific">Psylliodes chrysocephalus</name>
    <dbReference type="NCBI Taxonomy" id="3402493"/>
    <lineage>
        <taxon>Eukaryota</taxon>
        <taxon>Metazoa</taxon>
        <taxon>Ecdysozoa</taxon>
        <taxon>Arthropoda</taxon>
        <taxon>Hexapoda</taxon>
        <taxon>Insecta</taxon>
        <taxon>Pterygota</taxon>
        <taxon>Neoptera</taxon>
        <taxon>Endopterygota</taxon>
        <taxon>Coleoptera</taxon>
        <taxon>Polyphaga</taxon>
        <taxon>Cucujiformia</taxon>
        <taxon>Chrysomeloidea</taxon>
        <taxon>Chrysomelidae</taxon>
        <taxon>Galerucinae</taxon>
        <taxon>Alticini</taxon>
        <taxon>Psylliodes</taxon>
    </lineage>
</organism>
<evidence type="ECO:0000256" key="6">
    <source>
        <dbReference type="SAM" id="Phobius"/>
    </source>
</evidence>
<comment type="subcellular location">
    <subcellularLocation>
        <location evidence="1">Membrane</location>
        <topology evidence="1">Multi-pass membrane protein</topology>
    </subcellularLocation>
</comment>
<keyword evidence="8" id="KW-1185">Reference proteome</keyword>
<keyword evidence="4 6" id="KW-1133">Transmembrane helix</keyword>
<evidence type="ECO:0008006" key="9">
    <source>
        <dbReference type="Google" id="ProtNLM"/>
    </source>
</evidence>
<keyword evidence="3 6" id="KW-0812">Transmembrane</keyword>
<evidence type="ECO:0000313" key="7">
    <source>
        <dbReference type="EMBL" id="CAH1102299.1"/>
    </source>
</evidence>
<dbReference type="GO" id="GO:0016020">
    <property type="term" value="C:membrane"/>
    <property type="evidence" value="ECO:0007669"/>
    <property type="project" value="UniProtKB-SubCell"/>
</dbReference>
<gene>
    <name evidence="7" type="ORF">PSYICH_LOCUS3408</name>
</gene>
<sequence length="163" mass="17541">MGYSDILNYIVYENPVSQTAISIISGKKDLSSSAPSVKIITEKVPLWKLAAEHGPFIKIAGVMGATAVALGAYGAHRTYPKDKGQELKPIFDTANRMHFFHSLALLGVPMCKNPKITGTLLISGTILFSGTLYYNAFTGDRKLAKLAPIGGTILIIGWLSMIV</sequence>
<evidence type="ECO:0000313" key="8">
    <source>
        <dbReference type="Proteomes" id="UP001153636"/>
    </source>
</evidence>
<feature type="transmembrane region" description="Helical" evidence="6">
    <location>
        <begin position="116"/>
        <end position="137"/>
    </location>
</feature>
<dbReference type="PANTHER" id="PTHR43461">
    <property type="entry name" value="TRANSMEMBRANE PROTEIN 256"/>
    <property type="match status" value="1"/>
</dbReference>